<dbReference type="GO" id="GO:0016491">
    <property type="term" value="F:oxidoreductase activity"/>
    <property type="evidence" value="ECO:0007669"/>
    <property type="project" value="UniProtKB-KW"/>
</dbReference>
<keyword evidence="3" id="KW-0560">Oxidoreductase</keyword>
<reference evidence="9 10" key="1">
    <citation type="journal article" date="2015" name="Nature">
        <title>rRNA introns, odd ribosomes, and small enigmatic genomes across a large radiation of phyla.</title>
        <authorList>
            <person name="Brown C.T."/>
            <person name="Hug L.A."/>
            <person name="Thomas B.C."/>
            <person name="Sharon I."/>
            <person name="Castelle C.J."/>
            <person name="Singh A."/>
            <person name="Wilkins M.J."/>
            <person name="Williams K.H."/>
            <person name="Banfield J.F."/>
        </authorList>
    </citation>
    <scope>NUCLEOTIDE SEQUENCE [LARGE SCALE GENOMIC DNA]</scope>
</reference>
<evidence type="ECO:0000256" key="5">
    <source>
        <dbReference type="ARBA" id="ARBA00023284"/>
    </source>
</evidence>
<dbReference type="Pfam" id="PF13462">
    <property type="entry name" value="Thioredoxin_4"/>
    <property type="match status" value="1"/>
</dbReference>
<keyword evidence="5" id="KW-0676">Redox-active center</keyword>
<comment type="caution">
    <text evidence="9">The sequence shown here is derived from an EMBL/GenBank/DDBJ whole genome shotgun (WGS) entry which is preliminary data.</text>
</comment>
<feature type="compositionally biased region" description="Polar residues" evidence="6">
    <location>
        <begin position="38"/>
        <end position="52"/>
    </location>
</feature>
<dbReference type="InterPro" id="IPR012336">
    <property type="entry name" value="Thioredoxin-like_fold"/>
</dbReference>
<evidence type="ECO:0000256" key="6">
    <source>
        <dbReference type="SAM" id="MobiDB-lite"/>
    </source>
</evidence>
<dbReference type="PROSITE" id="PS51352">
    <property type="entry name" value="THIOREDOXIN_2"/>
    <property type="match status" value="1"/>
</dbReference>
<proteinExistence type="inferred from homology"/>
<name>A0A0G1N129_9BACT</name>
<dbReference type="InterPro" id="IPR036249">
    <property type="entry name" value="Thioredoxin-like_sf"/>
</dbReference>
<dbReference type="Gene3D" id="3.40.30.10">
    <property type="entry name" value="Glutaredoxin"/>
    <property type="match status" value="1"/>
</dbReference>
<evidence type="ECO:0000256" key="3">
    <source>
        <dbReference type="ARBA" id="ARBA00023002"/>
    </source>
</evidence>
<dbReference type="EMBL" id="LCLH01000004">
    <property type="protein sequence ID" value="KKU14184.1"/>
    <property type="molecule type" value="Genomic_DNA"/>
</dbReference>
<feature type="transmembrane region" description="Helical" evidence="7">
    <location>
        <begin position="15"/>
        <end position="33"/>
    </location>
</feature>
<evidence type="ECO:0000256" key="4">
    <source>
        <dbReference type="ARBA" id="ARBA00023157"/>
    </source>
</evidence>
<evidence type="ECO:0000259" key="8">
    <source>
        <dbReference type="PROSITE" id="PS51352"/>
    </source>
</evidence>
<dbReference type="SUPFAM" id="SSF52833">
    <property type="entry name" value="Thioredoxin-like"/>
    <property type="match status" value="1"/>
</dbReference>
<keyword evidence="7" id="KW-0812">Transmembrane</keyword>
<evidence type="ECO:0000313" key="9">
    <source>
        <dbReference type="EMBL" id="KKU14184.1"/>
    </source>
</evidence>
<feature type="region of interest" description="Disordered" evidence="6">
    <location>
        <begin position="38"/>
        <end position="60"/>
    </location>
</feature>
<evidence type="ECO:0000313" key="10">
    <source>
        <dbReference type="Proteomes" id="UP000034911"/>
    </source>
</evidence>
<dbReference type="InterPro" id="IPR013766">
    <property type="entry name" value="Thioredoxin_domain"/>
</dbReference>
<organism evidence="9 10">
    <name type="scientific">Candidatus Magasanikbacteria bacterium GW2011_GWC2_45_8</name>
    <dbReference type="NCBI Taxonomy" id="1619050"/>
    <lineage>
        <taxon>Bacteria</taxon>
        <taxon>Candidatus Magasanikiibacteriota</taxon>
    </lineage>
</organism>
<accession>A0A0G1N129</accession>
<protein>
    <recommendedName>
        <fullName evidence="8">Thioredoxin domain-containing protein</fullName>
    </recommendedName>
</protein>
<sequence length="230" mass="25832">MSSSHTVNHNSQKSLLIWTIVAVVALIAVFVGIDSASKQRAPNNPSDQNNSIDAVKEDDHVKGGNFSSPVTIIEYSDFQCPACAAYYPITKKIFETNGAKVQFVYRYFPLESIHANALPASQAAEAAGKQNKFWEMHDLLFERQKEWSNEKSPRDIFARYAGELRLNTGNFIADFENPATKDRIQKDYQSGTRARIEGTPTFFINGAKIDNPRSYDEFQKLIDDVVAKKS</sequence>
<evidence type="ECO:0000256" key="2">
    <source>
        <dbReference type="ARBA" id="ARBA00022729"/>
    </source>
</evidence>
<dbReference type="AlphaFoldDB" id="A0A0G1N129"/>
<keyword evidence="7" id="KW-1133">Transmembrane helix</keyword>
<keyword evidence="7" id="KW-0472">Membrane</keyword>
<dbReference type="PANTHER" id="PTHR13887">
    <property type="entry name" value="GLUTATHIONE S-TRANSFERASE KAPPA"/>
    <property type="match status" value="1"/>
</dbReference>
<feature type="domain" description="Thioredoxin" evidence="8">
    <location>
        <begin position="35"/>
        <end position="227"/>
    </location>
</feature>
<keyword evidence="2" id="KW-0732">Signal</keyword>
<dbReference type="PANTHER" id="PTHR13887:SF14">
    <property type="entry name" value="DISULFIDE BOND FORMATION PROTEIN D"/>
    <property type="match status" value="1"/>
</dbReference>
<gene>
    <name evidence="9" type="ORF">UX20_C0004G0011</name>
</gene>
<dbReference type="Proteomes" id="UP000034911">
    <property type="component" value="Unassembled WGS sequence"/>
</dbReference>
<evidence type="ECO:0000256" key="1">
    <source>
        <dbReference type="ARBA" id="ARBA00005791"/>
    </source>
</evidence>
<comment type="similarity">
    <text evidence="1">Belongs to the thioredoxin family. DsbA subfamily.</text>
</comment>
<evidence type="ECO:0000256" key="7">
    <source>
        <dbReference type="SAM" id="Phobius"/>
    </source>
</evidence>
<keyword evidence="4" id="KW-1015">Disulfide bond</keyword>
<dbReference type="STRING" id="1619050.UX20_C0004G0011"/>